<gene>
    <name evidence="3" type="ORF">S58_48580</name>
</gene>
<reference evidence="3 4" key="1">
    <citation type="journal article" date="2013" name="Appl. Environ. Microbiol.">
        <title>Genome analysis suggests that the soil oligotrophic bacterium Agromonas oligotrophica (Bradyrhizobium oligotrophicum) is a nitrogen-fixing symbiont of Aeschynomene indica.</title>
        <authorList>
            <person name="Okubo T."/>
            <person name="Fukushima S."/>
            <person name="Itakura M."/>
            <person name="Oshima K."/>
            <person name="Longtonglang A."/>
            <person name="Teaumroong N."/>
            <person name="Mitsui H."/>
            <person name="Hattori M."/>
            <person name="Hattori R."/>
            <person name="Hattori T."/>
            <person name="Minamisawa K."/>
        </authorList>
    </citation>
    <scope>NUCLEOTIDE SEQUENCE [LARGE SCALE GENOMIC DNA]</scope>
    <source>
        <strain evidence="3 4">S58</strain>
    </source>
</reference>
<dbReference type="PATRIC" id="fig|1245469.3.peg.4971"/>
<sequence length="281" mass="30521">MTTQRWRLYLGCALIIGLISGLPARAEAAEAKRCTTTADPGADARIAGCSVVIEHGKPATPQVIEARFARAGAYLRKGDVDHAIDDYKIVIEQSSAGLLAAFDRAAPDQQESEPQPASRFGRAFGRNGYRTQAYRALGIARFQAGLLEQSQDDFRWLSEMDPRNADAALWLDLARRRAGQPSELADSAKRLDMSKWPAPIVRLFLGQTTPEAVLAAADRGGPAVRKARRCEASFFAGELMLQQSREADAIRLIDRAAAECPPTSGERSVANAEARILSIMP</sequence>
<keyword evidence="2" id="KW-0732">Signal</keyword>
<keyword evidence="4" id="KW-1185">Reference proteome</keyword>
<dbReference type="HOGENOM" id="CLU_989265_0_0_5"/>
<evidence type="ECO:0000256" key="1">
    <source>
        <dbReference type="PROSITE-ProRule" id="PRU00339"/>
    </source>
</evidence>
<dbReference type="RefSeq" id="WP_015667927.1">
    <property type="nucleotide sequence ID" value="NC_020453.1"/>
</dbReference>
<feature type="signal peptide" evidence="2">
    <location>
        <begin position="1"/>
        <end position="28"/>
    </location>
</feature>
<protein>
    <submittedName>
        <fullName evidence="3">Uncharacterized protein</fullName>
    </submittedName>
</protein>
<feature type="repeat" description="TPR" evidence="1">
    <location>
        <begin position="131"/>
        <end position="164"/>
    </location>
</feature>
<dbReference type="PROSITE" id="PS50005">
    <property type="entry name" value="TPR"/>
    <property type="match status" value="1"/>
</dbReference>
<keyword evidence="1" id="KW-0802">TPR repeat</keyword>
<evidence type="ECO:0000256" key="2">
    <source>
        <dbReference type="SAM" id="SignalP"/>
    </source>
</evidence>
<dbReference type="GeneID" id="301818627"/>
<accession>M4ZAY9</accession>
<dbReference type="EMBL" id="AP012603">
    <property type="protein sequence ID" value="BAM90837.1"/>
    <property type="molecule type" value="Genomic_DNA"/>
</dbReference>
<dbReference type="InterPro" id="IPR019734">
    <property type="entry name" value="TPR_rpt"/>
</dbReference>
<feature type="chain" id="PRO_5004061739" evidence="2">
    <location>
        <begin position="29"/>
        <end position="281"/>
    </location>
</feature>
<dbReference type="Gene3D" id="1.25.40.10">
    <property type="entry name" value="Tetratricopeptide repeat domain"/>
    <property type="match status" value="1"/>
</dbReference>
<organism evidence="3 4">
    <name type="scientific">Bradyrhizobium oligotrophicum S58</name>
    <dbReference type="NCBI Taxonomy" id="1245469"/>
    <lineage>
        <taxon>Bacteria</taxon>
        <taxon>Pseudomonadati</taxon>
        <taxon>Pseudomonadota</taxon>
        <taxon>Alphaproteobacteria</taxon>
        <taxon>Hyphomicrobiales</taxon>
        <taxon>Nitrobacteraceae</taxon>
        <taxon>Bradyrhizobium</taxon>
    </lineage>
</organism>
<evidence type="ECO:0000313" key="4">
    <source>
        <dbReference type="Proteomes" id="UP000011841"/>
    </source>
</evidence>
<proteinExistence type="predicted"/>
<evidence type="ECO:0000313" key="3">
    <source>
        <dbReference type="EMBL" id="BAM90837.1"/>
    </source>
</evidence>
<dbReference type="AlphaFoldDB" id="M4ZAY9"/>
<name>M4ZAY9_9BRAD</name>
<dbReference type="InterPro" id="IPR011990">
    <property type="entry name" value="TPR-like_helical_dom_sf"/>
</dbReference>
<dbReference type="STRING" id="1245469.S58_48580"/>
<dbReference type="eggNOG" id="COG4785">
    <property type="taxonomic scope" value="Bacteria"/>
</dbReference>
<dbReference type="Proteomes" id="UP000011841">
    <property type="component" value="Chromosome"/>
</dbReference>
<dbReference type="SUPFAM" id="SSF48452">
    <property type="entry name" value="TPR-like"/>
    <property type="match status" value="1"/>
</dbReference>
<dbReference type="SMART" id="SM00028">
    <property type="entry name" value="TPR"/>
    <property type="match status" value="2"/>
</dbReference>
<dbReference type="KEGG" id="aol:S58_48580"/>